<keyword evidence="11" id="KW-0732">Signal</keyword>
<keyword evidence="13" id="KW-1185">Reference proteome</keyword>
<dbReference type="InterPro" id="IPR050899">
    <property type="entry name" value="DDRGK_domain-containing"/>
</dbReference>
<comment type="similarity">
    <text evidence="2">Belongs to the DDRGK1 family.</text>
</comment>
<evidence type="ECO:0000256" key="10">
    <source>
        <dbReference type="SAM" id="MobiDB-lite"/>
    </source>
</evidence>
<feature type="compositionally biased region" description="Low complexity" evidence="10">
    <location>
        <begin position="66"/>
        <end position="90"/>
    </location>
</feature>
<feature type="compositionally biased region" description="Basic and acidic residues" evidence="10">
    <location>
        <begin position="103"/>
        <end position="130"/>
    </location>
</feature>
<proteinExistence type="inferred from homology"/>
<comment type="subcellular location">
    <subcellularLocation>
        <location evidence="1">Endoplasmic reticulum membrane</location>
        <topology evidence="1">Single-pass membrane protein</topology>
    </subcellularLocation>
</comment>
<dbReference type="InterPro" id="IPR036388">
    <property type="entry name" value="WH-like_DNA-bd_sf"/>
</dbReference>
<comment type="function">
    <text evidence="9">Substrate adapter for ufmylation, the covalent attachment of the ubiquitin-like modifier UFM1 to substrate proteins.</text>
</comment>
<keyword evidence="5" id="KW-0833">Ubl conjugation pathway</keyword>
<organism evidence="12 13">
    <name type="scientific">[Myrmecia] bisecta</name>
    <dbReference type="NCBI Taxonomy" id="41462"/>
    <lineage>
        <taxon>Eukaryota</taxon>
        <taxon>Viridiplantae</taxon>
        <taxon>Chlorophyta</taxon>
        <taxon>core chlorophytes</taxon>
        <taxon>Trebouxiophyceae</taxon>
        <taxon>Trebouxiales</taxon>
        <taxon>Trebouxiaceae</taxon>
        <taxon>Myrmecia</taxon>
    </lineage>
</organism>
<dbReference type="FunFam" id="1.10.10.10:FF:000143">
    <property type="entry name" value="DDRGK domain-containing protein 1"/>
    <property type="match status" value="1"/>
</dbReference>
<evidence type="ECO:0000256" key="8">
    <source>
        <dbReference type="ARBA" id="ARBA00023136"/>
    </source>
</evidence>
<gene>
    <name evidence="12" type="ORF">WJX72_006218</name>
</gene>
<evidence type="ECO:0000256" key="4">
    <source>
        <dbReference type="ARBA" id="ARBA00022692"/>
    </source>
</evidence>
<dbReference type="Gene3D" id="1.10.10.10">
    <property type="entry name" value="Winged helix-like DNA-binding domain superfamily/Winged helix DNA-binding domain"/>
    <property type="match status" value="1"/>
</dbReference>
<keyword evidence="7" id="KW-1133">Transmembrane helix</keyword>
<evidence type="ECO:0000256" key="7">
    <source>
        <dbReference type="ARBA" id="ARBA00022989"/>
    </source>
</evidence>
<evidence type="ECO:0000256" key="5">
    <source>
        <dbReference type="ARBA" id="ARBA00022786"/>
    </source>
</evidence>
<dbReference type="SUPFAM" id="SSF46785">
    <property type="entry name" value="Winged helix' DNA-binding domain"/>
    <property type="match status" value="1"/>
</dbReference>
<dbReference type="InterPro" id="IPR019153">
    <property type="entry name" value="DDRGK_dom-contain"/>
</dbReference>
<reference evidence="12 13" key="1">
    <citation type="journal article" date="2024" name="Nat. Commun.">
        <title>Phylogenomics reveals the evolutionary origins of lichenization in chlorophyte algae.</title>
        <authorList>
            <person name="Puginier C."/>
            <person name="Libourel C."/>
            <person name="Otte J."/>
            <person name="Skaloud P."/>
            <person name="Haon M."/>
            <person name="Grisel S."/>
            <person name="Petersen M."/>
            <person name="Berrin J.G."/>
            <person name="Delaux P.M."/>
            <person name="Dal Grande F."/>
            <person name="Keller J."/>
        </authorList>
    </citation>
    <scope>NUCLEOTIDE SEQUENCE [LARGE SCALE GENOMIC DNA]</scope>
    <source>
        <strain evidence="12 13">SAG 2043</strain>
    </source>
</reference>
<feature type="compositionally biased region" description="Basic and acidic residues" evidence="10">
    <location>
        <begin position="138"/>
        <end position="162"/>
    </location>
</feature>
<evidence type="ECO:0000256" key="2">
    <source>
        <dbReference type="ARBA" id="ARBA00009829"/>
    </source>
</evidence>
<feature type="region of interest" description="Disordered" evidence="10">
    <location>
        <begin position="32"/>
        <end position="162"/>
    </location>
</feature>
<dbReference type="InterPro" id="IPR036390">
    <property type="entry name" value="WH_DNA-bd_sf"/>
</dbReference>
<dbReference type="GO" id="GO:0044389">
    <property type="term" value="F:ubiquitin-like protein ligase binding"/>
    <property type="evidence" value="ECO:0007669"/>
    <property type="project" value="TreeGrafter"/>
</dbReference>
<comment type="caution">
    <text evidence="12">The sequence shown here is derived from an EMBL/GenBank/DDBJ whole genome shotgun (WGS) entry which is preliminary data.</text>
</comment>
<dbReference type="Pfam" id="PF09756">
    <property type="entry name" value="DDRGK"/>
    <property type="match status" value="1"/>
</dbReference>
<feature type="signal peptide" evidence="11">
    <location>
        <begin position="1"/>
        <end position="31"/>
    </location>
</feature>
<keyword evidence="6" id="KW-0256">Endoplasmic reticulum</keyword>
<dbReference type="Proteomes" id="UP001489004">
    <property type="component" value="Unassembled WGS sequence"/>
</dbReference>
<dbReference type="PANTHER" id="PTHR48176">
    <property type="entry name" value="DDRGK DOMAIN-CONTAINING PROTEIN 1"/>
    <property type="match status" value="1"/>
</dbReference>
<accession>A0AAW1QFJ3</accession>
<dbReference type="PANTHER" id="PTHR48176:SF1">
    <property type="entry name" value="DDRGK DOMAIN-CONTAINING PROTEIN 1"/>
    <property type="match status" value="1"/>
</dbReference>
<dbReference type="EMBL" id="JALJOR010000003">
    <property type="protein sequence ID" value="KAK9820108.1"/>
    <property type="molecule type" value="Genomic_DNA"/>
</dbReference>
<protein>
    <recommendedName>
        <fullName evidence="3">DDRGK domain-containing protein 1</fullName>
    </recommendedName>
</protein>
<keyword evidence="8" id="KW-0472">Membrane</keyword>
<evidence type="ECO:0000256" key="6">
    <source>
        <dbReference type="ARBA" id="ARBA00022824"/>
    </source>
</evidence>
<evidence type="ECO:0000256" key="1">
    <source>
        <dbReference type="ARBA" id="ARBA00004389"/>
    </source>
</evidence>
<evidence type="ECO:0000256" key="3">
    <source>
        <dbReference type="ARBA" id="ARBA00018218"/>
    </source>
</evidence>
<dbReference type="GO" id="GO:0005789">
    <property type="term" value="C:endoplasmic reticulum membrane"/>
    <property type="evidence" value="ECO:0007669"/>
    <property type="project" value="UniProtKB-SubCell"/>
</dbReference>
<evidence type="ECO:0000313" key="13">
    <source>
        <dbReference type="Proteomes" id="UP001489004"/>
    </source>
</evidence>
<dbReference type="AlphaFoldDB" id="A0AAW1QFJ3"/>
<keyword evidence="4" id="KW-0812">Transmembrane</keyword>
<sequence>MEQTTVALAAVAVLVLLMALAVLAMWKLSRADQAASPAPTPAQPDAAARRRPVNRMAAGVRRRRTAAAAAAASAPASGSVADGEQSSQDGSSDEGEQLQQQMTRKEAKRAAREEERAAQEAARQNREQRQDSYAARRFQKDAEREAREAAQEAEMQRAEEERLKAEEEEAAKWMGMISVEQEGTGEAEVQEESQGMLQSFIDYMKERKTVVLEDLAAEFGLRVQDVINRVQSLEAMGRITGVMDDRGKFIYISPEEMEAVADFIKTRGRVAISELAAKSSSFIDLEAKAVQLPAGAVPDLDFDLDDSTSHVAKEGLVVA</sequence>
<evidence type="ECO:0000256" key="11">
    <source>
        <dbReference type="SAM" id="SignalP"/>
    </source>
</evidence>
<name>A0AAW1QFJ3_9CHLO</name>
<dbReference type="SMART" id="SM01128">
    <property type="entry name" value="DDRGK"/>
    <property type="match status" value="1"/>
</dbReference>
<evidence type="ECO:0000313" key="12">
    <source>
        <dbReference type="EMBL" id="KAK9820108.1"/>
    </source>
</evidence>
<evidence type="ECO:0000256" key="9">
    <source>
        <dbReference type="ARBA" id="ARBA00023438"/>
    </source>
</evidence>
<feature type="chain" id="PRO_5043542187" description="DDRGK domain-containing protein 1" evidence="11">
    <location>
        <begin position="32"/>
        <end position="319"/>
    </location>
</feature>